<name>A0A8S5PVX5_9CAUD</name>
<evidence type="ECO:0000313" key="1">
    <source>
        <dbReference type="EMBL" id="DAE11191.1"/>
    </source>
</evidence>
<organism evidence="1">
    <name type="scientific">Myoviridae sp. ctcFb5</name>
    <dbReference type="NCBI Taxonomy" id="2825137"/>
    <lineage>
        <taxon>Viruses</taxon>
        <taxon>Duplodnaviria</taxon>
        <taxon>Heunggongvirae</taxon>
        <taxon>Uroviricota</taxon>
        <taxon>Caudoviricetes</taxon>
    </lineage>
</organism>
<proteinExistence type="predicted"/>
<accession>A0A8S5PVX5</accession>
<sequence>MNQMITNNCESNEYIDFTKFDTFDKAKKFF</sequence>
<reference evidence="1" key="1">
    <citation type="journal article" date="2021" name="Proc. Natl. Acad. Sci. U.S.A.">
        <title>A Catalog of Tens of Thousands of Viruses from Human Metagenomes Reveals Hidden Associations with Chronic Diseases.</title>
        <authorList>
            <person name="Tisza M.J."/>
            <person name="Buck C.B."/>
        </authorList>
    </citation>
    <scope>NUCLEOTIDE SEQUENCE</scope>
    <source>
        <strain evidence="1">CtcFb5</strain>
    </source>
</reference>
<protein>
    <submittedName>
        <fullName evidence="1">Uncharacterized protein</fullName>
    </submittedName>
</protein>
<dbReference type="EMBL" id="BK015527">
    <property type="protein sequence ID" value="DAE11191.1"/>
    <property type="molecule type" value="Genomic_DNA"/>
</dbReference>